<gene>
    <name evidence="1" type="ORF">KIW84_045131</name>
</gene>
<accession>A0A9D4XIA7</accession>
<dbReference type="Gramene" id="Psat04G0513100-T1">
    <property type="protein sequence ID" value="KAI5421589.1"/>
    <property type="gene ID" value="KIW84_045131"/>
</dbReference>
<organism evidence="1 2">
    <name type="scientific">Pisum sativum</name>
    <name type="common">Garden pea</name>
    <name type="synonym">Lathyrus oleraceus</name>
    <dbReference type="NCBI Taxonomy" id="3888"/>
    <lineage>
        <taxon>Eukaryota</taxon>
        <taxon>Viridiplantae</taxon>
        <taxon>Streptophyta</taxon>
        <taxon>Embryophyta</taxon>
        <taxon>Tracheophyta</taxon>
        <taxon>Spermatophyta</taxon>
        <taxon>Magnoliopsida</taxon>
        <taxon>eudicotyledons</taxon>
        <taxon>Gunneridae</taxon>
        <taxon>Pentapetalae</taxon>
        <taxon>rosids</taxon>
        <taxon>fabids</taxon>
        <taxon>Fabales</taxon>
        <taxon>Fabaceae</taxon>
        <taxon>Papilionoideae</taxon>
        <taxon>50 kb inversion clade</taxon>
        <taxon>NPAAA clade</taxon>
        <taxon>Hologalegina</taxon>
        <taxon>IRL clade</taxon>
        <taxon>Fabeae</taxon>
        <taxon>Lathyrus</taxon>
    </lineage>
</organism>
<evidence type="ECO:0000313" key="2">
    <source>
        <dbReference type="Proteomes" id="UP001058974"/>
    </source>
</evidence>
<dbReference type="PANTHER" id="PTHR36617:SF16">
    <property type="entry name" value="OS04G0516500 PROTEIN"/>
    <property type="match status" value="1"/>
</dbReference>
<comment type="caution">
    <text evidence="1">The sequence shown here is derived from an EMBL/GenBank/DDBJ whole genome shotgun (WGS) entry which is preliminary data.</text>
</comment>
<dbReference type="EMBL" id="JAMSHJ010000004">
    <property type="protein sequence ID" value="KAI5421589.1"/>
    <property type="molecule type" value="Genomic_DNA"/>
</dbReference>
<dbReference type="PANTHER" id="PTHR36617">
    <property type="entry name" value="PROTEIN, PUTATIVE-RELATED"/>
    <property type="match status" value="1"/>
</dbReference>
<proteinExistence type="predicted"/>
<reference evidence="1 2" key="1">
    <citation type="journal article" date="2022" name="Nat. Genet.">
        <title>Improved pea reference genome and pan-genome highlight genomic features and evolutionary characteristics.</title>
        <authorList>
            <person name="Yang T."/>
            <person name="Liu R."/>
            <person name="Luo Y."/>
            <person name="Hu S."/>
            <person name="Wang D."/>
            <person name="Wang C."/>
            <person name="Pandey M.K."/>
            <person name="Ge S."/>
            <person name="Xu Q."/>
            <person name="Li N."/>
            <person name="Li G."/>
            <person name="Huang Y."/>
            <person name="Saxena R.K."/>
            <person name="Ji Y."/>
            <person name="Li M."/>
            <person name="Yan X."/>
            <person name="He Y."/>
            <person name="Liu Y."/>
            <person name="Wang X."/>
            <person name="Xiang C."/>
            <person name="Varshney R.K."/>
            <person name="Ding H."/>
            <person name="Gao S."/>
            <person name="Zong X."/>
        </authorList>
    </citation>
    <scope>NUCLEOTIDE SEQUENCE [LARGE SCALE GENOMIC DNA]</scope>
    <source>
        <strain evidence="1 2">cv. Zhongwan 6</strain>
    </source>
</reference>
<dbReference type="AlphaFoldDB" id="A0A9D4XIA7"/>
<sequence>MEGLNGIMKKAVTERVFRGVEVEEEVSFNILQFADDTILMGGGCWSNLWCIKSMLRSFELMSGLKSVIRSFSRRASSWKCIIDNVRKRMSTWKERSMSMGGKVVIINAVLNVIPSYMLSFYKALVKGRNRDSICWRDLSNFGCDCDVDSNKDCFRDDLRCSLGNGSDIDFWSCKWLSEQSIKEVYPKLFVISGLQNNSVEGMGVWVDDCWSWNLHLNELQLDSNSVCLEEELWFKLESIEPNLFLLDTFEWMSESSFQFSVSSFYVVLQESHLVVVEPYLITTLDILLRTKI</sequence>
<protein>
    <submittedName>
        <fullName evidence="1">Uncharacterized protein</fullName>
    </submittedName>
</protein>
<dbReference type="Proteomes" id="UP001058974">
    <property type="component" value="Chromosome 4"/>
</dbReference>
<keyword evidence="2" id="KW-1185">Reference proteome</keyword>
<evidence type="ECO:0000313" key="1">
    <source>
        <dbReference type="EMBL" id="KAI5421589.1"/>
    </source>
</evidence>
<name>A0A9D4XIA7_PEA</name>